<dbReference type="EMBL" id="JAVDWU010000010">
    <property type="protein sequence ID" value="MDR7152202.1"/>
    <property type="molecule type" value="Genomic_DNA"/>
</dbReference>
<accession>A0ABU1WSC2</accession>
<name>A0ABU1WSC2_9BURK</name>
<comment type="caution">
    <text evidence="2">The sequence shown here is derived from an EMBL/GenBank/DDBJ whole genome shotgun (WGS) entry which is preliminary data.</text>
</comment>
<sequence>MNQTTSPQKHIVGQLIEALKTERMLQTDFFQDASLQAWFGTHQRSSTPSPLKQGVQREQLVFEAGRLSLARQLTGKGFSFSLEGPDYRGLTGLRAEDLVEALGEPHKKVDFVVAQLTPPPRYPEPGPRGLLISPQPVRKRGETTHPLGNHDLFWEWTTDTSTSKFSADINGDGSVEAVNGRQDRRPGL</sequence>
<proteinExistence type="predicted"/>
<reference evidence="2 3" key="1">
    <citation type="submission" date="2023-07" db="EMBL/GenBank/DDBJ databases">
        <title>Sorghum-associated microbial communities from plants grown in Nebraska, USA.</title>
        <authorList>
            <person name="Schachtman D."/>
        </authorList>
    </citation>
    <scope>NUCLEOTIDE SEQUENCE [LARGE SCALE GENOMIC DNA]</scope>
    <source>
        <strain evidence="2 3">4249</strain>
    </source>
</reference>
<feature type="region of interest" description="Disordered" evidence="1">
    <location>
        <begin position="165"/>
        <end position="188"/>
    </location>
</feature>
<keyword evidence="3" id="KW-1185">Reference proteome</keyword>
<dbReference type="RefSeq" id="WP_310320710.1">
    <property type="nucleotide sequence ID" value="NZ_JAVDWU010000010.1"/>
</dbReference>
<dbReference type="Proteomes" id="UP001265700">
    <property type="component" value="Unassembled WGS sequence"/>
</dbReference>
<organism evidence="2 3">
    <name type="scientific">Hydrogenophaga palleronii</name>
    <dbReference type="NCBI Taxonomy" id="65655"/>
    <lineage>
        <taxon>Bacteria</taxon>
        <taxon>Pseudomonadati</taxon>
        <taxon>Pseudomonadota</taxon>
        <taxon>Betaproteobacteria</taxon>
        <taxon>Burkholderiales</taxon>
        <taxon>Comamonadaceae</taxon>
        <taxon>Hydrogenophaga</taxon>
    </lineage>
</organism>
<protein>
    <submittedName>
        <fullName evidence="2">Uncharacterized protein</fullName>
    </submittedName>
</protein>
<evidence type="ECO:0000313" key="3">
    <source>
        <dbReference type="Proteomes" id="UP001265700"/>
    </source>
</evidence>
<evidence type="ECO:0000313" key="2">
    <source>
        <dbReference type="EMBL" id="MDR7152202.1"/>
    </source>
</evidence>
<gene>
    <name evidence="2" type="ORF">J2W49_004178</name>
</gene>
<evidence type="ECO:0000256" key="1">
    <source>
        <dbReference type="SAM" id="MobiDB-lite"/>
    </source>
</evidence>